<evidence type="ECO:0000313" key="1">
    <source>
        <dbReference type="EMBL" id="AIL45148.1"/>
    </source>
</evidence>
<dbReference type="KEGG" id="eao:BD94_1373"/>
<sequence length="251" mass="29800">MILLTFNLRSFQVPTEKQGLFTMKELDEVSVKGAQGLLRILENAEIQATFFIESHFAERNPELIKSIAAKNFGIAHWYTEENTDQLAESKKILQEISGKKIFGIRYAPHCDVSADDLKKLDYVYDASFEPRDISQYLKKITRKTTQYVKDDIMYLPVSQSPMTRLPFSDFSFQFLPLRYYEEMVLETVNQDEYTLLYYYPWQFMNVKSPDYGLPFYRKYNLGDKMYHKFSEFLKWINENDFATATLKEYFF</sequence>
<dbReference type="SUPFAM" id="SSF88713">
    <property type="entry name" value="Glycoside hydrolase/deacetylase"/>
    <property type="match status" value="1"/>
</dbReference>
<dbReference type="InterPro" id="IPR011330">
    <property type="entry name" value="Glyco_hydro/deAcase_b/a-brl"/>
</dbReference>
<dbReference type="Proteomes" id="UP000028933">
    <property type="component" value="Chromosome"/>
</dbReference>
<dbReference type="GO" id="GO:0005975">
    <property type="term" value="P:carbohydrate metabolic process"/>
    <property type="evidence" value="ECO:0007669"/>
    <property type="project" value="InterPro"/>
</dbReference>
<dbReference type="AlphaFoldDB" id="A0A077EF13"/>
<dbReference type="STRING" id="1338011.BD94_1373"/>
<organism evidence="1 2">
    <name type="scientific">Elizabethkingia anophelis NUHP1</name>
    <dbReference type="NCBI Taxonomy" id="1338011"/>
    <lineage>
        <taxon>Bacteria</taxon>
        <taxon>Pseudomonadati</taxon>
        <taxon>Bacteroidota</taxon>
        <taxon>Flavobacteriia</taxon>
        <taxon>Flavobacteriales</taxon>
        <taxon>Weeksellaceae</taxon>
        <taxon>Elizabethkingia</taxon>
    </lineage>
</organism>
<evidence type="ECO:0000313" key="2">
    <source>
        <dbReference type="Proteomes" id="UP000028933"/>
    </source>
</evidence>
<dbReference type="eggNOG" id="COG0726">
    <property type="taxonomic scope" value="Bacteria"/>
</dbReference>
<dbReference type="RefSeq" id="WP_024565039.1">
    <property type="nucleotide sequence ID" value="NZ_CP007547.1"/>
</dbReference>
<dbReference type="PANTHER" id="PTHR47561:SF1">
    <property type="entry name" value="POLYSACCHARIDE DEACETYLASE FAMILY PROTEIN (AFU_ORTHOLOGUE AFUA_6G05030)"/>
    <property type="match status" value="1"/>
</dbReference>
<gene>
    <name evidence="1" type="ORF">BD94_1373</name>
</gene>
<protein>
    <submittedName>
        <fullName evidence="1">Putative polysaccharide deacetylase</fullName>
    </submittedName>
</protein>
<dbReference type="Gene3D" id="3.20.20.370">
    <property type="entry name" value="Glycoside hydrolase/deacetylase"/>
    <property type="match status" value="1"/>
</dbReference>
<dbReference type="PANTHER" id="PTHR47561">
    <property type="entry name" value="POLYSACCHARIDE DEACETYLASE FAMILY PROTEIN (AFU_ORTHOLOGUE AFUA_6G05030)"/>
    <property type="match status" value="1"/>
</dbReference>
<name>A0A077EF13_9FLAO</name>
<reference evidence="1" key="1">
    <citation type="journal article" date="2013" name="Lancet">
        <title>First case of E anophelis outbreak in an intensive-care unit.</title>
        <authorList>
            <person name="Teo J."/>
            <person name="Tan S.Y."/>
            <person name="Tay M."/>
            <person name="Ding Y."/>
            <person name="Kjelleberg S."/>
            <person name="Givskov M."/>
            <person name="Lin R.T."/>
            <person name="Yang L."/>
        </authorList>
    </citation>
    <scope>NUCLEOTIDE SEQUENCE [LARGE SCALE GENOMIC DNA]</scope>
    <source>
        <strain evidence="1">NUHP1</strain>
    </source>
</reference>
<dbReference type="HOGENOM" id="CLU_093157_0_0_10"/>
<proteinExistence type="predicted"/>
<dbReference type="EMBL" id="CP007547">
    <property type="protein sequence ID" value="AIL45148.1"/>
    <property type="molecule type" value="Genomic_DNA"/>
</dbReference>
<accession>A0A077EF13</accession>
<reference evidence="1" key="2">
    <citation type="journal article" date="2015" name="Genome Biol. Evol.">
        <title>Complete Genome Sequence and Transcriptomic Analysis of the Novel Pathogen Elizabethkingia anophelis in Response to Oxidative Stress.</title>
        <authorList>
            <person name="Li Y."/>
            <person name="Liu Y."/>
            <person name="Chew S.C."/>
            <person name="Tay M."/>
            <person name="Salido M.M."/>
            <person name="Teo J."/>
            <person name="Lauro F.M."/>
            <person name="Givskov M."/>
            <person name="Yang L."/>
        </authorList>
    </citation>
    <scope>NUCLEOTIDE SEQUENCE</scope>
    <source>
        <strain evidence="1">NUHP1</strain>
    </source>
</reference>